<accession>A0A4Z1KM32</accession>
<gene>
    <name evidence="1" type="ORF">BPOR_0294g00020</name>
</gene>
<dbReference type="STRING" id="87229.A0A4Z1KM32"/>
<dbReference type="OrthoDB" id="61900at2759"/>
<keyword evidence="2" id="KW-1185">Reference proteome</keyword>
<proteinExistence type="predicted"/>
<organism evidence="1 2">
    <name type="scientific">Botrytis porri</name>
    <dbReference type="NCBI Taxonomy" id="87229"/>
    <lineage>
        <taxon>Eukaryota</taxon>
        <taxon>Fungi</taxon>
        <taxon>Dikarya</taxon>
        <taxon>Ascomycota</taxon>
        <taxon>Pezizomycotina</taxon>
        <taxon>Leotiomycetes</taxon>
        <taxon>Helotiales</taxon>
        <taxon>Sclerotiniaceae</taxon>
        <taxon>Botrytis</taxon>
    </lineage>
</organism>
<dbReference type="EMBL" id="PQXO01000293">
    <property type="protein sequence ID" value="TGO86540.1"/>
    <property type="molecule type" value="Genomic_DNA"/>
</dbReference>
<comment type="caution">
    <text evidence="1">The sequence shown here is derived from an EMBL/GenBank/DDBJ whole genome shotgun (WGS) entry which is preliminary data.</text>
</comment>
<dbReference type="AlphaFoldDB" id="A0A4Z1KM32"/>
<protein>
    <submittedName>
        <fullName evidence="1">Uncharacterized protein</fullName>
    </submittedName>
</protein>
<evidence type="ECO:0000313" key="1">
    <source>
        <dbReference type="EMBL" id="TGO86540.1"/>
    </source>
</evidence>
<reference evidence="1 2" key="1">
    <citation type="submission" date="2017-12" db="EMBL/GenBank/DDBJ databases">
        <title>Comparative genomics of Botrytis spp.</title>
        <authorList>
            <person name="Valero-Jimenez C.A."/>
            <person name="Tapia P."/>
            <person name="Veloso J."/>
            <person name="Silva-Moreno E."/>
            <person name="Staats M."/>
            <person name="Valdes J.H."/>
            <person name="Van Kan J.A.L."/>
        </authorList>
    </citation>
    <scope>NUCLEOTIDE SEQUENCE [LARGE SCALE GENOMIC DNA]</scope>
    <source>
        <strain evidence="1 2">MUCL3349</strain>
    </source>
</reference>
<name>A0A4Z1KM32_9HELO</name>
<sequence length="227" mass="26037">MIKKYNHNGQSTFHLLIKLVPTLEQRLLPGCIIPVSKRFRQATPKSQFSSFAEQRDMHSVMENIMSRQESLEDKVDNKFTKMFQELCELKAAMVTAQALNSSAQVLMHEQLSQLQLMSFINNLSLDVTLDPTKSLQIYFFARKRQHTRQAEGSAFWLAPKMQNWNSSIESSLLMVKGSHRLRNDMKKFSADAIQLLRESSMPVIWALKTIPMGNTTTILPKVSYSKP</sequence>
<evidence type="ECO:0000313" key="2">
    <source>
        <dbReference type="Proteomes" id="UP000297280"/>
    </source>
</evidence>
<dbReference type="Proteomes" id="UP000297280">
    <property type="component" value="Unassembled WGS sequence"/>
</dbReference>